<evidence type="ECO:0000256" key="6">
    <source>
        <dbReference type="ARBA" id="ARBA00022840"/>
    </source>
</evidence>
<name>A0ABT0R2H8_9MICO</name>
<sequence length="327" mass="34636">MSRLRIGLLANPTAAGGSAHRVGRDVHHLLRIAGISVVDLTSSNAALARARALEVRDTLTALVVVGGDGTLALGAEIVAETPVRLGLVPAGSGNDFARTYGLDVRSPDEAVRLLLQALSRPVVAIDAIEIRPDDEDRAAQEGAAVPDTSGLARTIALGNVSLGFDALVNARANSSRLAPRMRYTSAVLQELRSFAPFPYWIEVDGGPREEVDASLLTLCSTGMFGGGMRLVPSARVDDGVLELAMVSGLRRSALLRFFPRVFRGTHVSVPQFSVRPVREIRVGLRDGTALRSYADGEARDLLPIRARVLPGAVRILADLGTPSTVGE</sequence>
<dbReference type="Pfam" id="PF00781">
    <property type="entry name" value="DAGK_cat"/>
    <property type="match status" value="1"/>
</dbReference>
<comment type="similarity">
    <text evidence="2">Belongs to the diacylglycerol/lipid kinase family.</text>
</comment>
<evidence type="ECO:0000256" key="7">
    <source>
        <dbReference type="ARBA" id="ARBA00023209"/>
    </source>
</evidence>
<dbReference type="RefSeq" id="WP_249738202.1">
    <property type="nucleotide sequence ID" value="NZ_JAKNCJ010000008.1"/>
</dbReference>
<dbReference type="InterPro" id="IPR017438">
    <property type="entry name" value="ATP-NAD_kinase_N"/>
</dbReference>
<keyword evidence="6" id="KW-0067">ATP-binding</keyword>
<feature type="domain" description="DAGKc" evidence="9">
    <location>
        <begin position="1"/>
        <end position="134"/>
    </location>
</feature>
<dbReference type="Proteomes" id="UP001203761">
    <property type="component" value="Unassembled WGS sequence"/>
</dbReference>
<keyword evidence="8" id="KW-1208">Phospholipid metabolism</keyword>
<dbReference type="InterPro" id="IPR001206">
    <property type="entry name" value="Diacylglycerol_kinase_cat_dom"/>
</dbReference>
<keyword evidence="7" id="KW-0443">Lipid metabolism</keyword>
<evidence type="ECO:0000256" key="4">
    <source>
        <dbReference type="ARBA" id="ARBA00022741"/>
    </source>
</evidence>
<evidence type="ECO:0000259" key="9">
    <source>
        <dbReference type="PROSITE" id="PS50146"/>
    </source>
</evidence>
<evidence type="ECO:0000313" key="11">
    <source>
        <dbReference type="Proteomes" id="UP001203761"/>
    </source>
</evidence>
<reference evidence="10" key="1">
    <citation type="submission" date="2022-02" db="EMBL/GenBank/DDBJ databases">
        <authorList>
            <person name="Lee M."/>
            <person name="Kim S.-J."/>
            <person name="Jung M.-Y."/>
        </authorList>
    </citation>
    <scope>NUCLEOTIDE SEQUENCE</scope>
    <source>
        <strain evidence="10">JHP9</strain>
    </source>
</reference>
<evidence type="ECO:0000256" key="1">
    <source>
        <dbReference type="ARBA" id="ARBA00001946"/>
    </source>
</evidence>
<evidence type="ECO:0000256" key="2">
    <source>
        <dbReference type="ARBA" id="ARBA00005983"/>
    </source>
</evidence>
<dbReference type="SMART" id="SM00046">
    <property type="entry name" value="DAGKc"/>
    <property type="match status" value="1"/>
</dbReference>
<keyword evidence="3" id="KW-0808">Transferase</keyword>
<protein>
    <submittedName>
        <fullName evidence="10">Sphingosine kinase</fullName>
    </submittedName>
</protein>
<proteinExistence type="inferred from homology"/>
<dbReference type="Gene3D" id="3.40.50.10330">
    <property type="entry name" value="Probable inorganic polyphosphate/atp-NAD kinase, domain 1"/>
    <property type="match status" value="1"/>
</dbReference>
<comment type="caution">
    <text evidence="10">The sequence shown here is derived from an EMBL/GenBank/DDBJ whole genome shotgun (WGS) entry which is preliminary data.</text>
</comment>
<dbReference type="EMBL" id="JAKNCJ010000008">
    <property type="protein sequence ID" value="MCL6424122.1"/>
    <property type="molecule type" value="Genomic_DNA"/>
</dbReference>
<accession>A0ABT0R2H8</accession>
<organism evidence="10 11">
    <name type="scientific">Brachybacterium equifaecis</name>
    <dbReference type="NCBI Taxonomy" id="2910770"/>
    <lineage>
        <taxon>Bacteria</taxon>
        <taxon>Bacillati</taxon>
        <taxon>Actinomycetota</taxon>
        <taxon>Actinomycetes</taxon>
        <taxon>Micrococcales</taxon>
        <taxon>Dermabacteraceae</taxon>
        <taxon>Brachybacterium</taxon>
    </lineage>
</organism>
<keyword evidence="7" id="KW-0444">Lipid biosynthesis</keyword>
<gene>
    <name evidence="10" type="ORF">Bequi_12165</name>
</gene>
<keyword evidence="4" id="KW-0547">Nucleotide-binding</keyword>
<evidence type="ECO:0000313" key="10">
    <source>
        <dbReference type="EMBL" id="MCL6424122.1"/>
    </source>
</evidence>
<keyword evidence="11" id="KW-1185">Reference proteome</keyword>
<dbReference type="InterPro" id="IPR045540">
    <property type="entry name" value="YegS/DAGK_C"/>
</dbReference>
<dbReference type="PROSITE" id="PS50146">
    <property type="entry name" value="DAGK"/>
    <property type="match status" value="1"/>
</dbReference>
<evidence type="ECO:0000256" key="3">
    <source>
        <dbReference type="ARBA" id="ARBA00022679"/>
    </source>
</evidence>
<evidence type="ECO:0000256" key="5">
    <source>
        <dbReference type="ARBA" id="ARBA00022777"/>
    </source>
</evidence>
<evidence type="ECO:0000256" key="8">
    <source>
        <dbReference type="ARBA" id="ARBA00023264"/>
    </source>
</evidence>
<dbReference type="SUPFAM" id="SSF111331">
    <property type="entry name" value="NAD kinase/diacylglycerol kinase-like"/>
    <property type="match status" value="1"/>
</dbReference>
<dbReference type="InterPro" id="IPR050187">
    <property type="entry name" value="Lipid_Phosphate_FormReg"/>
</dbReference>
<keyword evidence="5 10" id="KW-0418">Kinase</keyword>
<dbReference type="GO" id="GO:0016301">
    <property type="term" value="F:kinase activity"/>
    <property type="evidence" value="ECO:0007669"/>
    <property type="project" value="UniProtKB-KW"/>
</dbReference>
<keyword evidence="7" id="KW-0594">Phospholipid biosynthesis</keyword>
<dbReference type="InterPro" id="IPR016064">
    <property type="entry name" value="NAD/diacylglycerol_kinase_sf"/>
</dbReference>
<dbReference type="PANTHER" id="PTHR12358:SF106">
    <property type="entry name" value="LIPID KINASE YEGS"/>
    <property type="match status" value="1"/>
</dbReference>
<dbReference type="Gene3D" id="2.60.200.40">
    <property type="match status" value="1"/>
</dbReference>
<comment type="cofactor">
    <cofactor evidence="1">
        <name>Mg(2+)</name>
        <dbReference type="ChEBI" id="CHEBI:18420"/>
    </cofactor>
</comment>
<dbReference type="Pfam" id="PF19279">
    <property type="entry name" value="YegS_C"/>
    <property type="match status" value="1"/>
</dbReference>
<dbReference type="PANTHER" id="PTHR12358">
    <property type="entry name" value="SPHINGOSINE KINASE"/>
    <property type="match status" value="1"/>
</dbReference>